<evidence type="ECO:0000313" key="3">
    <source>
        <dbReference type="Proteomes" id="UP000429607"/>
    </source>
</evidence>
<dbReference type="EMBL" id="QXFU01000128">
    <property type="protein sequence ID" value="KAE9043188.1"/>
    <property type="molecule type" value="Genomic_DNA"/>
</dbReference>
<dbReference type="Proteomes" id="UP000429607">
    <property type="component" value="Unassembled WGS sequence"/>
</dbReference>
<proteinExistence type="predicted"/>
<gene>
    <name evidence="1" type="ORF">PR001_g18831</name>
    <name evidence="2" type="ORF">PR002_g3467</name>
</gene>
<organism evidence="1 3">
    <name type="scientific">Phytophthora rubi</name>
    <dbReference type="NCBI Taxonomy" id="129364"/>
    <lineage>
        <taxon>Eukaryota</taxon>
        <taxon>Sar</taxon>
        <taxon>Stramenopiles</taxon>
        <taxon>Oomycota</taxon>
        <taxon>Peronosporomycetes</taxon>
        <taxon>Peronosporales</taxon>
        <taxon>Peronosporaceae</taxon>
        <taxon>Phytophthora</taxon>
    </lineage>
</organism>
<name>A0A6A3JY95_9STRA</name>
<dbReference type="EMBL" id="QXFV01001694">
    <property type="protein sequence ID" value="KAE9000250.1"/>
    <property type="molecule type" value="Genomic_DNA"/>
</dbReference>
<dbReference type="Proteomes" id="UP000435112">
    <property type="component" value="Unassembled WGS sequence"/>
</dbReference>
<reference evidence="3 4" key="1">
    <citation type="submission" date="2018-09" db="EMBL/GenBank/DDBJ databases">
        <title>Genomic investigation of the strawberry pathogen Phytophthora fragariae indicates pathogenicity is determined by transcriptional variation in three key races.</title>
        <authorList>
            <person name="Adams T.M."/>
            <person name="Armitage A.D."/>
            <person name="Sobczyk M.K."/>
            <person name="Bates H.J."/>
            <person name="Dunwell J.M."/>
            <person name="Nellist C.F."/>
            <person name="Harrison R.J."/>
        </authorList>
    </citation>
    <scope>NUCLEOTIDE SEQUENCE [LARGE SCALE GENOMIC DNA]</scope>
    <source>
        <strain evidence="1 3">SCRP249</strain>
        <strain evidence="2 4">SCRP324</strain>
    </source>
</reference>
<comment type="caution">
    <text evidence="1">The sequence shown here is derived from an EMBL/GenBank/DDBJ whole genome shotgun (WGS) entry which is preliminary data.</text>
</comment>
<evidence type="ECO:0000313" key="1">
    <source>
        <dbReference type="EMBL" id="KAE9000250.1"/>
    </source>
</evidence>
<evidence type="ECO:0000313" key="2">
    <source>
        <dbReference type="EMBL" id="KAE9043188.1"/>
    </source>
</evidence>
<accession>A0A6A3JY95</accession>
<evidence type="ECO:0000313" key="4">
    <source>
        <dbReference type="Proteomes" id="UP000435112"/>
    </source>
</evidence>
<protein>
    <submittedName>
        <fullName evidence="1">Uncharacterized protein</fullName>
    </submittedName>
</protein>
<dbReference type="AlphaFoldDB" id="A0A6A3JY95"/>
<sequence>MMCRPTGLSCVFAAQYPLRAACASQRLPRAARPTFSSKASMFFMGLPVSISRCSANAFLGSTFNSGSLALNSSAWPLNDLKLSVSESL</sequence>